<gene>
    <name evidence="2" type="ORF">A1Q1_04095</name>
</gene>
<dbReference type="OrthoDB" id="2588793at2759"/>
<organism evidence="2 3">
    <name type="scientific">Trichosporon asahii var. asahii (strain ATCC 90039 / CBS 2479 / JCM 2466 / KCTC 7840 / NBRC 103889/ NCYC 2677 / UAMH 7654)</name>
    <name type="common">Yeast</name>
    <dbReference type="NCBI Taxonomy" id="1186058"/>
    <lineage>
        <taxon>Eukaryota</taxon>
        <taxon>Fungi</taxon>
        <taxon>Dikarya</taxon>
        <taxon>Basidiomycota</taxon>
        <taxon>Agaricomycotina</taxon>
        <taxon>Tremellomycetes</taxon>
        <taxon>Trichosporonales</taxon>
        <taxon>Trichosporonaceae</taxon>
        <taxon>Trichosporon</taxon>
    </lineage>
</organism>
<name>J6EWN8_TRIAS</name>
<proteinExistence type="predicted"/>
<keyword evidence="1" id="KW-1133">Transmembrane helix</keyword>
<evidence type="ECO:0000256" key="1">
    <source>
        <dbReference type="SAM" id="Phobius"/>
    </source>
</evidence>
<dbReference type="HOGENOM" id="CLU_692894_0_0_1"/>
<keyword evidence="1" id="KW-0472">Membrane</keyword>
<dbReference type="EMBL" id="ALBS01000261">
    <property type="protein sequence ID" value="EJT47237.1"/>
    <property type="molecule type" value="Genomic_DNA"/>
</dbReference>
<dbReference type="GeneID" id="25987608"/>
<reference evidence="2 3" key="1">
    <citation type="journal article" date="2012" name="Eukaryot. Cell">
        <title>Draft genome sequence of CBS 2479, the standard type strain of Trichosporon asahii.</title>
        <authorList>
            <person name="Yang R.Y."/>
            <person name="Li H.T."/>
            <person name="Zhu H."/>
            <person name="Zhou G.P."/>
            <person name="Wang M."/>
            <person name="Wang L."/>
        </authorList>
    </citation>
    <scope>NUCLEOTIDE SEQUENCE [LARGE SCALE GENOMIC DNA]</scope>
    <source>
        <strain evidence="3">ATCC 90039 / CBS 2479 / JCM 2466 / KCTC 7840 / NCYC 2677 / UAMH 7654</strain>
    </source>
</reference>
<evidence type="ECO:0000313" key="3">
    <source>
        <dbReference type="Proteomes" id="UP000002748"/>
    </source>
</evidence>
<dbReference type="VEuPathDB" id="FungiDB:A1Q1_04095"/>
<dbReference type="RefSeq" id="XP_014177947.1">
    <property type="nucleotide sequence ID" value="XM_014322472.1"/>
</dbReference>
<evidence type="ECO:0000313" key="2">
    <source>
        <dbReference type="EMBL" id="EJT47237.1"/>
    </source>
</evidence>
<dbReference type="AlphaFoldDB" id="J6EWN8"/>
<dbReference type="Proteomes" id="UP000002748">
    <property type="component" value="Unassembled WGS sequence"/>
</dbReference>
<comment type="caution">
    <text evidence="2">The sequence shown here is derived from an EMBL/GenBank/DDBJ whole genome shotgun (WGS) entry which is preliminary data.</text>
</comment>
<feature type="transmembrane region" description="Helical" evidence="1">
    <location>
        <begin position="28"/>
        <end position="49"/>
    </location>
</feature>
<protein>
    <submittedName>
        <fullName evidence="2">Uncharacterized protein</fullName>
    </submittedName>
</protein>
<keyword evidence="1" id="KW-0812">Transmembrane</keyword>
<accession>J6EWN8</accession>
<dbReference type="KEGG" id="tasa:A1Q1_04095"/>
<sequence>MSSPAWMSQVPLLPRVPLPTMTTRRWRYALVVGAVITGIVLILDAATVFSEQPLTKQYYTSAKELLTPCPEWCEVDPFRQPGMLHWSPSGADNETRWLPFPSADYEWDAQAPSSDLPHTDEIPAQAWLAAPKQYTALLERFKPTTEGEWQDWTPPRDLNWLRNRTVILIGSSHDRNNNDQMCEIIGGKKGSWGGHSGGYCYHEGLDLLVANWFLYGMIDSDDGWPHGEEHPFPFEDRFEKIMIPQMTKLGYEKRVPDLVIASSLFWDEKFLDERGRDKTVDRKSAHGFWWNELAWFRGRVRKLVETVREMWPHTPVMFRTRQLRSSVDNFHLLTIFQLDQGLRALGKELGVRLFTWGDKLEGYNVYYDNDQHFAKGPNTYLFGDMLLFYLHRAVTPGCWQCQKE</sequence>